<dbReference type="Pfam" id="PF00999">
    <property type="entry name" value="Na_H_Exchanger"/>
    <property type="match status" value="1"/>
</dbReference>
<feature type="transmembrane region" description="Helical" evidence="8">
    <location>
        <begin position="317"/>
        <end position="343"/>
    </location>
</feature>
<dbReference type="PANTHER" id="PTHR42751">
    <property type="entry name" value="SODIUM/HYDROGEN EXCHANGER FAMILY/TRKA DOMAIN PROTEIN"/>
    <property type="match status" value="1"/>
</dbReference>
<dbReference type="SUPFAM" id="SSF116726">
    <property type="entry name" value="TrkA C-terminal domain-like"/>
    <property type="match status" value="1"/>
</dbReference>
<dbReference type="InterPro" id="IPR006037">
    <property type="entry name" value="RCK_C"/>
</dbReference>
<sequence length="666" mass="71588">MSLADTLAELVALLAISVLIAYLCYRIRLVPIVGFLLAGVLIGPGLLALVRSETLIYNTAQIGVILLLFTIGVEFKLEQLRRIWRELLIGGGLQVGLCTLVVLALLVGLGVEVRSALFTGFLVAVGSSTAIVLSVLSDRQETDTVVGRLALAMLIFQDLAAVAVVLLIPVLGEGHGSFGQALLALGQALLVVGGTLFLARSIMPPLLERIARTRRHDLFLLTIVAICFGMAWITHLFGVSLALGAFLAGLVVSESPYSEYALSEILPLKSVFNAVFFVSVGLLLDVHFLLAHPLLVAATALAVLLVKVLTTAAATRLLGYPLRVALVLGLALAQIGEFSFVLAQAGQEVGLTPAGLGEVGTQSLLAAIVLLMAATPLLMAAGRQLNAHLLQHPREHAMVASATKAALEDHVIVVGYGPAGQRLVQVLKDTGIPFIIIDLNPYTVQTAQKNGLPVLYGDASRRHILEHAAVDRAKVCVVAINDDAATRRIVELARYLNPTLQIIVRTRFLRDVEFLQRIGADIVVPEELETAVRIFTQVLQAYFVPPEEINRQIATIRAGDYRIFRGSIQEAHLMVLQGLDEEGLHTRAVVVRESAPVAGKTLAELNLRQRYGLTVLAVRRGERTIGSPSGDFRIEPGDRLVLIGLADQFARCAELFRPPRPSAAES</sequence>
<dbReference type="InterPro" id="IPR038770">
    <property type="entry name" value="Na+/solute_symporter_sf"/>
</dbReference>
<evidence type="ECO:0000259" key="9">
    <source>
        <dbReference type="PROSITE" id="PS51201"/>
    </source>
</evidence>
<dbReference type="Gene3D" id="3.30.70.1450">
    <property type="entry name" value="Regulator of K+ conductance, C-terminal domain"/>
    <property type="match status" value="1"/>
</dbReference>
<proteinExistence type="inferred from homology"/>
<evidence type="ECO:0000256" key="1">
    <source>
        <dbReference type="ARBA" id="ARBA00004141"/>
    </source>
</evidence>
<evidence type="ECO:0000313" key="11">
    <source>
        <dbReference type="EMBL" id="HER96748.1"/>
    </source>
</evidence>
<feature type="transmembrane region" description="Helical" evidence="8">
    <location>
        <begin position="219"/>
        <end position="252"/>
    </location>
</feature>
<dbReference type="GO" id="GO:0006813">
    <property type="term" value="P:potassium ion transport"/>
    <property type="evidence" value="ECO:0007669"/>
    <property type="project" value="UniProtKB-KW"/>
</dbReference>
<reference evidence="11" key="1">
    <citation type="journal article" date="2020" name="mSystems">
        <title>Genome- and Community-Level Interaction Insights into Carbon Utilization and Element Cycling Functions of Hydrothermarchaeota in Hydrothermal Sediment.</title>
        <authorList>
            <person name="Zhou Z."/>
            <person name="Liu Y."/>
            <person name="Xu W."/>
            <person name="Pan J."/>
            <person name="Luo Z.H."/>
            <person name="Li M."/>
        </authorList>
    </citation>
    <scope>NUCLEOTIDE SEQUENCE [LARGE SCALE GENOMIC DNA]</scope>
    <source>
        <strain evidence="11">SpSt-143</strain>
    </source>
</reference>
<dbReference type="Gene3D" id="1.20.1530.20">
    <property type="match status" value="1"/>
</dbReference>
<evidence type="ECO:0000256" key="3">
    <source>
        <dbReference type="ARBA" id="ARBA00022448"/>
    </source>
</evidence>
<dbReference type="GO" id="GO:0016020">
    <property type="term" value="C:membrane"/>
    <property type="evidence" value="ECO:0007669"/>
    <property type="project" value="UniProtKB-SubCell"/>
</dbReference>
<comment type="similarity">
    <text evidence="2">Belongs to the monovalent cation:proton antiporter 2 (CPA2) transporter (TC 2.A.37) family.</text>
</comment>
<dbReference type="EMBL" id="DSGB01000006">
    <property type="protein sequence ID" value="HER96748.1"/>
    <property type="molecule type" value="Genomic_DNA"/>
</dbReference>
<feature type="transmembrane region" description="Helical" evidence="8">
    <location>
        <begin position="6"/>
        <end position="25"/>
    </location>
</feature>
<feature type="transmembrane region" description="Helical" evidence="8">
    <location>
        <begin position="272"/>
        <end position="305"/>
    </location>
</feature>
<dbReference type="InterPro" id="IPR003148">
    <property type="entry name" value="RCK_N"/>
</dbReference>
<evidence type="ECO:0000256" key="8">
    <source>
        <dbReference type="SAM" id="Phobius"/>
    </source>
</evidence>
<keyword evidence="6 8" id="KW-1133">Transmembrane helix</keyword>
<dbReference type="Gene3D" id="3.40.50.720">
    <property type="entry name" value="NAD(P)-binding Rossmann-like Domain"/>
    <property type="match status" value="1"/>
</dbReference>
<dbReference type="PANTHER" id="PTHR42751:SF3">
    <property type="entry name" value="SODIUM_GLUTAMATE SYMPORTER"/>
    <property type="match status" value="1"/>
</dbReference>
<dbReference type="InterPro" id="IPR036291">
    <property type="entry name" value="NAD(P)-bd_dom_sf"/>
</dbReference>
<feature type="transmembrane region" description="Helical" evidence="8">
    <location>
        <begin position="178"/>
        <end position="199"/>
    </location>
</feature>
<dbReference type="InterPro" id="IPR006153">
    <property type="entry name" value="Cation/H_exchanger_TM"/>
</dbReference>
<organism evidence="11">
    <name type="scientific">Rhodothermus marinus</name>
    <name type="common">Rhodothermus obamensis</name>
    <dbReference type="NCBI Taxonomy" id="29549"/>
    <lineage>
        <taxon>Bacteria</taxon>
        <taxon>Pseudomonadati</taxon>
        <taxon>Rhodothermota</taxon>
        <taxon>Rhodothermia</taxon>
        <taxon>Rhodothermales</taxon>
        <taxon>Rhodothermaceae</taxon>
        <taxon>Rhodothermus</taxon>
    </lineage>
</organism>
<dbReference type="SUPFAM" id="SSF51735">
    <property type="entry name" value="NAD(P)-binding Rossmann-fold domains"/>
    <property type="match status" value="1"/>
</dbReference>
<dbReference type="InterPro" id="IPR036721">
    <property type="entry name" value="RCK_C_sf"/>
</dbReference>
<dbReference type="GO" id="GO:0008324">
    <property type="term" value="F:monoatomic cation transmembrane transporter activity"/>
    <property type="evidence" value="ECO:0007669"/>
    <property type="project" value="InterPro"/>
</dbReference>
<feature type="transmembrane region" description="Helical" evidence="8">
    <location>
        <begin position="32"/>
        <end position="50"/>
    </location>
</feature>
<feature type="transmembrane region" description="Helical" evidence="8">
    <location>
        <begin position="56"/>
        <end position="75"/>
    </location>
</feature>
<comment type="caution">
    <text evidence="11">The sequence shown here is derived from an EMBL/GenBank/DDBJ whole genome shotgun (WGS) entry which is preliminary data.</text>
</comment>
<evidence type="ECO:0000256" key="6">
    <source>
        <dbReference type="ARBA" id="ARBA00022989"/>
    </source>
</evidence>
<evidence type="ECO:0000259" key="10">
    <source>
        <dbReference type="PROSITE" id="PS51202"/>
    </source>
</evidence>
<name>A0A7V2B1U8_RHOMR</name>
<evidence type="ECO:0000256" key="7">
    <source>
        <dbReference type="ARBA" id="ARBA00023136"/>
    </source>
</evidence>
<keyword evidence="4" id="KW-0633">Potassium transport</keyword>
<dbReference type="Pfam" id="PF02254">
    <property type="entry name" value="TrkA_N"/>
    <property type="match status" value="1"/>
</dbReference>
<keyword evidence="4" id="KW-0406">Ion transport</keyword>
<accession>A0A7V2B1U8</accession>
<comment type="subcellular location">
    <subcellularLocation>
        <location evidence="1">Membrane</location>
        <topology evidence="1">Multi-pass membrane protein</topology>
    </subcellularLocation>
</comment>
<feature type="domain" description="RCK C-terminal" evidence="10">
    <location>
        <begin position="574"/>
        <end position="658"/>
    </location>
</feature>
<dbReference type="PROSITE" id="PS51201">
    <property type="entry name" value="RCK_N"/>
    <property type="match status" value="1"/>
</dbReference>
<keyword evidence="3" id="KW-0813">Transport</keyword>
<feature type="transmembrane region" description="Helical" evidence="8">
    <location>
        <begin position="149"/>
        <end position="172"/>
    </location>
</feature>
<keyword evidence="5 8" id="KW-0812">Transmembrane</keyword>
<feature type="domain" description="RCK N-terminal" evidence="9">
    <location>
        <begin position="408"/>
        <end position="524"/>
    </location>
</feature>
<dbReference type="PROSITE" id="PS51202">
    <property type="entry name" value="RCK_C"/>
    <property type="match status" value="1"/>
</dbReference>
<feature type="transmembrane region" description="Helical" evidence="8">
    <location>
        <begin position="87"/>
        <end position="111"/>
    </location>
</feature>
<evidence type="ECO:0000256" key="2">
    <source>
        <dbReference type="ARBA" id="ARBA00005551"/>
    </source>
</evidence>
<dbReference type="AlphaFoldDB" id="A0A7V2B1U8"/>
<gene>
    <name evidence="11" type="ORF">ENO59_09580</name>
</gene>
<dbReference type="Pfam" id="PF02080">
    <property type="entry name" value="TrkA_C"/>
    <property type="match status" value="1"/>
</dbReference>
<feature type="transmembrane region" description="Helical" evidence="8">
    <location>
        <begin position="117"/>
        <end position="137"/>
    </location>
</feature>
<feature type="transmembrane region" description="Helical" evidence="8">
    <location>
        <begin position="363"/>
        <end position="381"/>
    </location>
</feature>
<keyword evidence="4" id="KW-0630">Potassium</keyword>
<dbReference type="GO" id="GO:0015297">
    <property type="term" value="F:antiporter activity"/>
    <property type="evidence" value="ECO:0007669"/>
    <property type="project" value="InterPro"/>
</dbReference>
<evidence type="ECO:0000256" key="4">
    <source>
        <dbReference type="ARBA" id="ARBA00022538"/>
    </source>
</evidence>
<protein>
    <submittedName>
        <fullName evidence="11">Sodium:proton exchanger</fullName>
    </submittedName>
</protein>
<dbReference type="GO" id="GO:1902600">
    <property type="term" value="P:proton transmembrane transport"/>
    <property type="evidence" value="ECO:0007669"/>
    <property type="project" value="InterPro"/>
</dbReference>
<keyword evidence="7 8" id="KW-0472">Membrane</keyword>
<evidence type="ECO:0000256" key="5">
    <source>
        <dbReference type="ARBA" id="ARBA00022692"/>
    </source>
</evidence>